<sequence>MGVMEQCRQCGGGPVQGGWCRTCGMPAATTPSPVPTPGPAAPPPYPGAAPPSPRPGTRAQAMPVLLWAAIGALALGAVLCLTTLIGTLSTADALSTDELAVLASAAGSASPGFGLVGTVWLGLSAWFLALGSRPARAFTVVGAVFGACALVSGLLVVPLAAAALLTVGAAVVLAVVPDARDWFAGPWARPVRGPVSVLLVRTGSLGAAIAWVLGAVVLGVIGLVALAGGLVSASVGSGSEIGAALGGLLGVIGGFVLVAAVFCAGLAALQFWVFAALARTPPRSARGARLAATVLAGLGGLAALLAWDRWTLLGLVVAGVVIGALWVPDDARAHVGDAPLPAVRRLLDRVHALGPAPAVPVHAQQTQFTEHAGTGHAWYATPSDGVPAPTRAPLAPEPGGTWSRDPSSGSAGPSAGTEQVCALCGAPVPPASSFCGTCGTRR</sequence>
<feature type="transmembrane region" description="Helical" evidence="2">
    <location>
        <begin position="204"/>
        <end position="228"/>
    </location>
</feature>
<protein>
    <submittedName>
        <fullName evidence="3">Uncharacterized protein</fullName>
    </submittedName>
</protein>
<feature type="compositionally biased region" description="Low complexity" evidence="1">
    <location>
        <begin position="406"/>
        <end position="416"/>
    </location>
</feature>
<feature type="transmembrane region" description="Helical" evidence="2">
    <location>
        <begin position="248"/>
        <end position="275"/>
    </location>
</feature>
<feature type="transmembrane region" description="Helical" evidence="2">
    <location>
        <begin position="163"/>
        <end position="183"/>
    </location>
</feature>
<feature type="transmembrane region" description="Helical" evidence="2">
    <location>
        <begin position="64"/>
        <end position="89"/>
    </location>
</feature>
<feature type="transmembrane region" description="Helical" evidence="2">
    <location>
        <begin position="137"/>
        <end position="157"/>
    </location>
</feature>
<keyword evidence="2" id="KW-0472">Membrane</keyword>
<evidence type="ECO:0000313" key="4">
    <source>
        <dbReference type="Proteomes" id="UP000535890"/>
    </source>
</evidence>
<dbReference type="AlphaFoldDB" id="A0A7Y9DSH1"/>
<feature type="transmembrane region" description="Helical" evidence="2">
    <location>
        <begin position="310"/>
        <end position="327"/>
    </location>
</feature>
<reference evidence="3 4" key="1">
    <citation type="submission" date="2020-07" db="EMBL/GenBank/DDBJ databases">
        <title>Sequencing the genomes of 1000 actinobacteria strains.</title>
        <authorList>
            <person name="Klenk H.-P."/>
        </authorList>
    </citation>
    <scope>NUCLEOTIDE SEQUENCE [LARGE SCALE GENOMIC DNA]</scope>
    <source>
        <strain evidence="3 4">DSM 45772</strain>
    </source>
</reference>
<feature type="transmembrane region" description="Helical" evidence="2">
    <location>
        <begin position="287"/>
        <end position="304"/>
    </location>
</feature>
<comment type="caution">
    <text evidence="3">The sequence shown here is derived from an EMBL/GenBank/DDBJ whole genome shotgun (WGS) entry which is preliminary data.</text>
</comment>
<organism evidence="3 4">
    <name type="scientific">Actinomycetospora corticicola</name>
    <dbReference type="NCBI Taxonomy" id="663602"/>
    <lineage>
        <taxon>Bacteria</taxon>
        <taxon>Bacillati</taxon>
        <taxon>Actinomycetota</taxon>
        <taxon>Actinomycetes</taxon>
        <taxon>Pseudonocardiales</taxon>
        <taxon>Pseudonocardiaceae</taxon>
        <taxon>Actinomycetospora</taxon>
    </lineage>
</organism>
<feature type="region of interest" description="Disordered" evidence="1">
    <location>
        <begin position="30"/>
        <end position="56"/>
    </location>
</feature>
<dbReference type="RefSeq" id="WP_179792610.1">
    <property type="nucleotide sequence ID" value="NZ_BAABHP010000003.1"/>
</dbReference>
<dbReference type="Proteomes" id="UP000535890">
    <property type="component" value="Unassembled WGS sequence"/>
</dbReference>
<feature type="compositionally biased region" description="Pro residues" evidence="1">
    <location>
        <begin position="32"/>
        <end position="54"/>
    </location>
</feature>
<evidence type="ECO:0000313" key="3">
    <source>
        <dbReference type="EMBL" id="NYD34685.1"/>
    </source>
</evidence>
<name>A0A7Y9DSH1_9PSEU</name>
<keyword evidence="2" id="KW-0812">Transmembrane</keyword>
<keyword evidence="2" id="KW-1133">Transmembrane helix</keyword>
<feature type="transmembrane region" description="Helical" evidence="2">
    <location>
        <begin position="109"/>
        <end position="130"/>
    </location>
</feature>
<feature type="region of interest" description="Disordered" evidence="1">
    <location>
        <begin position="381"/>
        <end position="416"/>
    </location>
</feature>
<proteinExistence type="predicted"/>
<accession>A0A7Y9DSH1</accession>
<dbReference type="EMBL" id="JACCBN010000001">
    <property type="protein sequence ID" value="NYD34685.1"/>
    <property type="molecule type" value="Genomic_DNA"/>
</dbReference>
<evidence type="ECO:0000256" key="1">
    <source>
        <dbReference type="SAM" id="MobiDB-lite"/>
    </source>
</evidence>
<keyword evidence="4" id="KW-1185">Reference proteome</keyword>
<gene>
    <name evidence="3" type="ORF">BJ983_000787</name>
</gene>
<evidence type="ECO:0000256" key="2">
    <source>
        <dbReference type="SAM" id="Phobius"/>
    </source>
</evidence>